<dbReference type="Proteomes" id="UP000266677">
    <property type="component" value="Unassembled WGS sequence"/>
</dbReference>
<gene>
    <name evidence="1" type="ORF">D5S18_15635</name>
</gene>
<accession>A0A3A4KP18</accession>
<comment type="caution">
    <text evidence="1">The sequence shown here is derived from an EMBL/GenBank/DDBJ whole genome shotgun (WGS) entry which is preliminary data.</text>
</comment>
<proteinExistence type="predicted"/>
<name>A0A3A4KP18_9NOCA</name>
<reference evidence="1 2" key="1">
    <citation type="submission" date="2018-09" db="EMBL/GenBank/DDBJ databases">
        <title>YIM PH21274 draft genome.</title>
        <authorList>
            <person name="Miao C."/>
        </authorList>
    </citation>
    <scope>NUCLEOTIDE SEQUENCE [LARGE SCALE GENOMIC DNA]</scope>
    <source>
        <strain evidence="1 2">YIM PH 21724</strain>
    </source>
</reference>
<organism evidence="1 2">
    <name type="scientific">Nocardia panacis</name>
    <dbReference type="NCBI Taxonomy" id="2340916"/>
    <lineage>
        <taxon>Bacteria</taxon>
        <taxon>Bacillati</taxon>
        <taxon>Actinomycetota</taxon>
        <taxon>Actinomycetes</taxon>
        <taxon>Mycobacteriales</taxon>
        <taxon>Nocardiaceae</taxon>
        <taxon>Nocardia</taxon>
    </lineage>
</organism>
<dbReference type="OrthoDB" id="3822696at2"/>
<dbReference type="AlphaFoldDB" id="A0A3A4KP18"/>
<dbReference type="RefSeq" id="WP_120041600.1">
    <property type="nucleotide sequence ID" value="NZ_QZFU01000019.1"/>
</dbReference>
<evidence type="ECO:0000313" key="2">
    <source>
        <dbReference type="Proteomes" id="UP000266677"/>
    </source>
</evidence>
<sequence>MADDRLTLSERCVLLVLMAEARELTNAELSVVAGIKLDGRYRRRLNEMDLVTSTMVNRAFVHELTDRGALWCAAELSEERPARSGCAGGALYSVLAGLGRHLDRRGVALADVFQPDAGVPTDVEVAVARAYADLTAGSGKPLRLAVLRERLGDVPRNEVDQALEVMGRRRDVHVRAEADQRALTTADHDAAVVLGGTARHLLTIEVPR</sequence>
<protein>
    <submittedName>
        <fullName evidence="1">Uncharacterized protein</fullName>
    </submittedName>
</protein>
<evidence type="ECO:0000313" key="1">
    <source>
        <dbReference type="EMBL" id="RJO74860.1"/>
    </source>
</evidence>
<dbReference type="EMBL" id="QZFU01000019">
    <property type="protein sequence ID" value="RJO74860.1"/>
    <property type="molecule type" value="Genomic_DNA"/>
</dbReference>
<keyword evidence="2" id="KW-1185">Reference proteome</keyword>